<organism evidence="3 4">
    <name type="scientific">Podospora didyma</name>
    <dbReference type="NCBI Taxonomy" id="330526"/>
    <lineage>
        <taxon>Eukaryota</taxon>
        <taxon>Fungi</taxon>
        <taxon>Dikarya</taxon>
        <taxon>Ascomycota</taxon>
        <taxon>Pezizomycotina</taxon>
        <taxon>Sordariomycetes</taxon>
        <taxon>Sordariomycetidae</taxon>
        <taxon>Sordariales</taxon>
        <taxon>Podosporaceae</taxon>
        <taxon>Podospora</taxon>
    </lineage>
</organism>
<sequence length="776" mass="84728">MSDELDLPLALRRSRRSSLGPQRQQMQRDAKDQLPPTPKSSAASTPNKNSRPKKRVRFSDPGPILGETDDELSTGLTPFIRRTALSARPSRRHSTPSRLLNLTASGSGALDLDNPSSPLSGEVRFLPLRQVLDGRVKRRIRRNGLSEEMNTIYAERKQRARDTKAEIERLKAEVAAKDDEIHRLHDETIEIDTDRVWELERQVETLKKELTSRSGVQEIPSSPAFEWTMAARDPFSDDFMDVDTGLDVSSHEFGSTTMAELTCGTPTRKGRAVLATPPTTSPAKAAAISSPCPPTILLPPVAHTGVQTSLPDLEKQELEVELDSLQLEICKLTSTLESYSSLTAKLSEKLAPFSPLATSTSTDEPSQDIEARFGTVLQTLSDRTAALLELNNSLSGLGFPGADAFEIITSLSSTFRSARLELEYLTPGEVTLPLNSAGAEVLDLILARLRDLAKKNREADDTIDEYHSIEQSLRQQLGARVSAMDTLGKQVNQLETEALAKDTRITELEVGLERLKGAVRTYARDVAELEGLVNRIEGELETSTAERTQDQITHADTLTEKTSLISELETKLAAAVAQTDALQSQLAALQSSHSSAVADLQTGHKTALAKINKSHGQALALRDARVAELRLEIDRINASLRTAHETVKTLRVENAQLTNLNEQLASENSELAARMEVDRRKAKGVIDAMRAELERVARMSDGLLGTPKKKEKKGSLRRDSGFVGGGEEEDGASGGTPSGGLLSGELAKKSEGGKSRKRRRYDSGLGFLDEEEVDCA</sequence>
<dbReference type="PANTHER" id="PTHR23159:SF60">
    <property type="entry name" value="SPINDLE ASSEMBLY ABNORMAL PROTEIN 4"/>
    <property type="match status" value="1"/>
</dbReference>
<comment type="caution">
    <text evidence="3">The sequence shown here is derived from an EMBL/GenBank/DDBJ whole genome shotgun (WGS) entry which is preliminary data.</text>
</comment>
<evidence type="ECO:0000313" key="3">
    <source>
        <dbReference type="EMBL" id="KAK3385440.1"/>
    </source>
</evidence>
<gene>
    <name evidence="3" type="ORF">B0H63DRAFT_472939</name>
</gene>
<feature type="compositionally biased region" description="Low complexity" evidence="2">
    <location>
        <begin position="7"/>
        <end position="25"/>
    </location>
</feature>
<dbReference type="Gene3D" id="1.10.287.1490">
    <property type="match status" value="1"/>
</dbReference>
<reference evidence="3" key="2">
    <citation type="submission" date="2023-06" db="EMBL/GenBank/DDBJ databases">
        <authorList>
            <consortium name="Lawrence Berkeley National Laboratory"/>
            <person name="Haridas S."/>
            <person name="Hensen N."/>
            <person name="Bonometti L."/>
            <person name="Westerberg I."/>
            <person name="Brannstrom I.O."/>
            <person name="Guillou S."/>
            <person name="Cros-Aarteil S."/>
            <person name="Calhoun S."/>
            <person name="Kuo A."/>
            <person name="Mondo S."/>
            <person name="Pangilinan J."/>
            <person name="Riley R."/>
            <person name="LaButti K."/>
            <person name="Andreopoulos B."/>
            <person name="Lipzen A."/>
            <person name="Chen C."/>
            <person name="Yanf M."/>
            <person name="Daum C."/>
            <person name="Ng V."/>
            <person name="Clum A."/>
            <person name="Steindorff A."/>
            <person name="Ohm R."/>
            <person name="Martin F."/>
            <person name="Silar P."/>
            <person name="Natvig D."/>
            <person name="Lalanne C."/>
            <person name="Gautier V."/>
            <person name="Ament-velasquez S.L."/>
            <person name="Kruys A."/>
            <person name="Hutchinson M.I."/>
            <person name="Powell A.J."/>
            <person name="Barry K."/>
            <person name="Miller A.N."/>
            <person name="Grigoriev I.V."/>
            <person name="Debuchy R."/>
            <person name="Gladieux P."/>
            <person name="Thoren M.H."/>
            <person name="Johannesson H."/>
        </authorList>
    </citation>
    <scope>NUCLEOTIDE SEQUENCE</scope>
    <source>
        <strain evidence="3">CBS 232.78</strain>
    </source>
</reference>
<keyword evidence="1" id="KW-0175">Coiled coil</keyword>
<dbReference type="Proteomes" id="UP001285441">
    <property type="component" value="Unassembled WGS sequence"/>
</dbReference>
<feature type="region of interest" description="Disordered" evidence="2">
    <location>
        <begin position="1"/>
        <end position="72"/>
    </location>
</feature>
<evidence type="ECO:0000313" key="4">
    <source>
        <dbReference type="Proteomes" id="UP001285441"/>
    </source>
</evidence>
<feature type="region of interest" description="Disordered" evidence="2">
    <location>
        <begin position="704"/>
        <end position="763"/>
    </location>
</feature>
<proteinExistence type="predicted"/>
<accession>A0AAE0NQ38</accession>
<evidence type="ECO:0000256" key="1">
    <source>
        <dbReference type="SAM" id="Coils"/>
    </source>
</evidence>
<keyword evidence="4" id="KW-1185">Reference proteome</keyword>
<dbReference type="PANTHER" id="PTHR23159">
    <property type="entry name" value="CENTROSOMAL PROTEIN 2"/>
    <property type="match status" value="1"/>
</dbReference>
<feature type="coiled-coil region" evidence="1">
    <location>
        <begin position="512"/>
        <end position="585"/>
    </location>
</feature>
<dbReference type="EMBL" id="JAULSW010000004">
    <property type="protein sequence ID" value="KAK3385440.1"/>
    <property type="molecule type" value="Genomic_DNA"/>
</dbReference>
<feature type="compositionally biased region" description="Gly residues" evidence="2">
    <location>
        <begin position="732"/>
        <end position="742"/>
    </location>
</feature>
<reference evidence="3" key="1">
    <citation type="journal article" date="2023" name="Mol. Phylogenet. Evol.">
        <title>Genome-scale phylogeny and comparative genomics of the fungal order Sordariales.</title>
        <authorList>
            <person name="Hensen N."/>
            <person name="Bonometti L."/>
            <person name="Westerberg I."/>
            <person name="Brannstrom I.O."/>
            <person name="Guillou S."/>
            <person name="Cros-Aarteil S."/>
            <person name="Calhoun S."/>
            <person name="Haridas S."/>
            <person name="Kuo A."/>
            <person name="Mondo S."/>
            <person name="Pangilinan J."/>
            <person name="Riley R."/>
            <person name="LaButti K."/>
            <person name="Andreopoulos B."/>
            <person name="Lipzen A."/>
            <person name="Chen C."/>
            <person name="Yan M."/>
            <person name="Daum C."/>
            <person name="Ng V."/>
            <person name="Clum A."/>
            <person name="Steindorff A."/>
            <person name="Ohm R.A."/>
            <person name="Martin F."/>
            <person name="Silar P."/>
            <person name="Natvig D.O."/>
            <person name="Lalanne C."/>
            <person name="Gautier V."/>
            <person name="Ament-Velasquez S.L."/>
            <person name="Kruys A."/>
            <person name="Hutchinson M.I."/>
            <person name="Powell A.J."/>
            <person name="Barry K."/>
            <person name="Miller A.N."/>
            <person name="Grigoriev I.V."/>
            <person name="Debuchy R."/>
            <person name="Gladieux P."/>
            <person name="Hiltunen Thoren M."/>
            <person name="Johannesson H."/>
        </authorList>
    </citation>
    <scope>NUCLEOTIDE SEQUENCE</scope>
    <source>
        <strain evidence="3">CBS 232.78</strain>
    </source>
</reference>
<name>A0AAE0NQ38_9PEZI</name>
<feature type="coiled-coil region" evidence="1">
    <location>
        <begin position="626"/>
        <end position="674"/>
    </location>
</feature>
<feature type="coiled-coil region" evidence="1">
    <location>
        <begin position="153"/>
        <end position="209"/>
    </location>
</feature>
<evidence type="ECO:0000256" key="2">
    <source>
        <dbReference type="SAM" id="MobiDB-lite"/>
    </source>
</evidence>
<protein>
    <submittedName>
        <fullName evidence="3">Uncharacterized protein</fullName>
    </submittedName>
</protein>
<dbReference type="AlphaFoldDB" id="A0AAE0NQ38"/>